<evidence type="ECO:0000313" key="1">
    <source>
        <dbReference type="EMBL" id="SPZ94232.1"/>
    </source>
</evidence>
<proteinExistence type="predicted"/>
<dbReference type="EMBL" id="UAUU01000011">
    <property type="protein sequence ID" value="SPZ94232.1"/>
    <property type="molecule type" value="Genomic_DNA"/>
</dbReference>
<sequence length="65" mass="7377">MVIIPSECCLTWPSHPLHFTALDLLYQFEQQIAQKQLGDHSYFEGLDAIEKDEGGIPMFYLTCGS</sequence>
<accession>A0A2X2JIX6</accession>
<organism evidence="1 2">
    <name type="scientific">Sphingobacterium multivorum</name>
    <dbReference type="NCBI Taxonomy" id="28454"/>
    <lineage>
        <taxon>Bacteria</taxon>
        <taxon>Pseudomonadati</taxon>
        <taxon>Bacteroidota</taxon>
        <taxon>Sphingobacteriia</taxon>
        <taxon>Sphingobacteriales</taxon>
        <taxon>Sphingobacteriaceae</taxon>
        <taxon>Sphingobacterium</taxon>
    </lineage>
</organism>
<gene>
    <name evidence="1" type="ORF">NCTC11343_05165</name>
</gene>
<dbReference type="RefSeq" id="WP_070565425.1">
    <property type="nucleotide sequence ID" value="NZ_CP154261.1"/>
</dbReference>
<protein>
    <submittedName>
        <fullName evidence="1">Uncharacterized protein</fullName>
    </submittedName>
</protein>
<dbReference type="AlphaFoldDB" id="A0A2X2JIX6"/>
<reference evidence="1 2" key="1">
    <citation type="submission" date="2018-06" db="EMBL/GenBank/DDBJ databases">
        <authorList>
            <consortium name="Pathogen Informatics"/>
            <person name="Doyle S."/>
        </authorList>
    </citation>
    <scope>NUCLEOTIDE SEQUENCE [LARGE SCALE GENOMIC DNA]</scope>
    <source>
        <strain evidence="1 2">NCTC11343</strain>
    </source>
</reference>
<evidence type="ECO:0000313" key="2">
    <source>
        <dbReference type="Proteomes" id="UP000251241"/>
    </source>
</evidence>
<name>A0A2X2JIX6_SPHMU</name>
<dbReference type="Proteomes" id="UP000251241">
    <property type="component" value="Unassembled WGS sequence"/>
</dbReference>